<protein>
    <submittedName>
        <fullName evidence="4">Cysteine desulfurase</fullName>
    </submittedName>
</protein>
<dbReference type="InterPro" id="IPR015421">
    <property type="entry name" value="PyrdxlP-dep_Trfase_major"/>
</dbReference>
<dbReference type="InterPro" id="IPR016454">
    <property type="entry name" value="Cysteine_dSase"/>
</dbReference>
<dbReference type="EMBL" id="FNCK01000007">
    <property type="protein sequence ID" value="SDG39140.1"/>
    <property type="molecule type" value="Genomic_DNA"/>
</dbReference>
<dbReference type="PIRSF" id="PIRSF005572">
    <property type="entry name" value="NifS"/>
    <property type="match status" value="1"/>
</dbReference>
<evidence type="ECO:0000313" key="4">
    <source>
        <dbReference type="EMBL" id="SDG39140.1"/>
    </source>
</evidence>
<dbReference type="Pfam" id="PF00266">
    <property type="entry name" value="Aminotran_5"/>
    <property type="match status" value="1"/>
</dbReference>
<dbReference type="InterPro" id="IPR015424">
    <property type="entry name" value="PyrdxlP-dep_Trfase"/>
</dbReference>
<dbReference type="InterPro" id="IPR000192">
    <property type="entry name" value="Aminotrans_V_dom"/>
</dbReference>
<organism evidence="4 5">
    <name type="scientific">Facklamia miroungae</name>
    <dbReference type="NCBI Taxonomy" id="120956"/>
    <lineage>
        <taxon>Bacteria</taxon>
        <taxon>Bacillati</taxon>
        <taxon>Bacillota</taxon>
        <taxon>Bacilli</taxon>
        <taxon>Lactobacillales</taxon>
        <taxon>Aerococcaceae</taxon>
        <taxon>Facklamia</taxon>
    </lineage>
</organism>
<dbReference type="PANTHER" id="PTHR11601">
    <property type="entry name" value="CYSTEINE DESULFURYLASE FAMILY MEMBER"/>
    <property type="match status" value="1"/>
</dbReference>
<keyword evidence="2" id="KW-0663">Pyridoxal phosphate</keyword>
<name>A0A1G7TX85_9LACT</name>
<reference evidence="4 5" key="1">
    <citation type="submission" date="2016-10" db="EMBL/GenBank/DDBJ databases">
        <authorList>
            <person name="de Groot N.N."/>
        </authorList>
    </citation>
    <scope>NUCLEOTIDE SEQUENCE [LARGE SCALE GENOMIC DNA]</scope>
    <source>
        <strain evidence="4 5">ATCC BAA-466</strain>
    </source>
</reference>
<dbReference type="GO" id="GO:0003824">
    <property type="term" value="F:catalytic activity"/>
    <property type="evidence" value="ECO:0007669"/>
    <property type="project" value="UniProtKB-ARBA"/>
</dbReference>
<dbReference type="PANTHER" id="PTHR11601:SF50">
    <property type="entry name" value="CYSTEINE DESULFURASE ISCS 2-RELATED"/>
    <property type="match status" value="1"/>
</dbReference>
<dbReference type="SUPFAM" id="SSF53383">
    <property type="entry name" value="PLP-dependent transferases"/>
    <property type="match status" value="1"/>
</dbReference>
<dbReference type="Gene3D" id="3.90.1150.10">
    <property type="entry name" value="Aspartate Aminotransferase, domain 1"/>
    <property type="match status" value="1"/>
</dbReference>
<keyword evidence="5" id="KW-1185">Reference proteome</keyword>
<dbReference type="Gene3D" id="1.10.260.50">
    <property type="match status" value="1"/>
</dbReference>
<sequence>MLYFDHAATTPPSSAVLDTYIQVAQQYFANPSSAHLLGQEAHHLLNNARQQIANLLHFERNEIYFTSSGTESNNWVLQSLLSLHADLHPDKKQVILSAIEHPSIRSQIDHLQTSGFEVILAPVDQNGQIDLIAFKELLNDKVLLVSTMLVNNEMGALLPIEQMAESLSDYPQILWHIDAVQAITCRMKWIHQARIDLLTLSSHKFHAVRGVGLMAIRQRVNKAPLLFGGGQEFGQRSSTENLPAIVATAKALRLAWEVQEESLQRLTHYRDQVTRVLSENNWRVFGGKQDQISPHIICAAFPGVPGEVLLQAFSNAEIMISTTSACSSRKKNDHHTLKAMGVEDRVAQSSVRFSFSQKTNQIEIDLLTTKIKEISAKFMQDLKGV</sequence>
<dbReference type="OrthoDB" id="9808002at2"/>
<dbReference type="AlphaFoldDB" id="A0A1G7TX85"/>
<evidence type="ECO:0000256" key="2">
    <source>
        <dbReference type="ARBA" id="ARBA00022898"/>
    </source>
</evidence>
<feature type="domain" description="Aminotransferase class V" evidence="3">
    <location>
        <begin position="3"/>
        <end position="367"/>
    </location>
</feature>
<dbReference type="Gene3D" id="3.40.640.10">
    <property type="entry name" value="Type I PLP-dependent aspartate aminotransferase-like (Major domain)"/>
    <property type="match status" value="1"/>
</dbReference>
<dbReference type="STRING" id="120956.SAMN05421791_10751"/>
<proteinExistence type="predicted"/>
<comment type="cofactor">
    <cofactor evidence="1">
        <name>pyridoxal 5'-phosphate</name>
        <dbReference type="ChEBI" id="CHEBI:597326"/>
    </cofactor>
</comment>
<evidence type="ECO:0000256" key="1">
    <source>
        <dbReference type="ARBA" id="ARBA00001933"/>
    </source>
</evidence>
<dbReference type="InterPro" id="IPR015422">
    <property type="entry name" value="PyrdxlP-dep_Trfase_small"/>
</dbReference>
<dbReference type="RefSeq" id="WP_090290137.1">
    <property type="nucleotide sequence ID" value="NZ_FNCK01000007.1"/>
</dbReference>
<accession>A0A1G7TX85</accession>
<gene>
    <name evidence="4" type="ORF">SAMN05421791_10751</name>
</gene>
<dbReference type="Proteomes" id="UP000199708">
    <property type="component" value="Unassembled WGS sequence"/>
</dbReference>
<evidence type="ECO:0000313" key="5">
    <source>
        <dbReference type="Proteomes" id="UP000199708"/>
    </source>
</evidence>
<evidence type="ECO:0000259" key="3">
    <source>
        <dbReference type="Pfam" id="PF00266"/>
    </source>
</evidence>